<sequence length="52" mass="6272">MFCIFSTWTTLMYTSNLLSFNFLQHYRICHSSTPTPLTFVLQVTWKHWLQSN</sequence>
<protein>
    <submittedName>
        <fullName evidence="1">Uncharacterized protein</fullName>
    </submittedName>
</protein>
<dbReference type="AlphaFoldDB" id="D6U377"/>
<name>D6U377_KTERA</name>
<proteinExistence type="predicted"/>
<evidence type="ECO:0000313" key="1">
    <source>
        <dbReference type="EMBL" id="EFH81081.1"/>
    </source>
</evidence>
<dbReference type="EMBL" id="ADVG01000004">
    <property type="protein sequence ID" value="EFH81081.1"/>
    <property type="molecule type" value="Genomic_DNA"/>
</dbReference>
<organism evidence="1 2">
    <name type="scientific">Ktedonobacter racemifer DSM 44963</name>
    <dbReference type="NCBI Taxonomy" id="485913"/>
    <lineage>
        <taxon>Bacteria</taxon>
        <taxon>Bacillati</taxon>
        <taxon>Chloroflexota</taxon>
        <taxon>Ktedonobacteria</taxon>
        <taxon>Ktedonobacterales</taxon>
        <taxon>Ktedonobacteraceae</taxon>
        <taxon>Ktedonobacter</taxon>
    </lineage>
</organism>
<gene>
    <name evidence="1" type="ORF">Krac_1756</name>
</gene>
<reference evidence="1 2" key="1">
    <citation type="journal article" date="2011" name="Stand. Genomic Sci.">
        <title>Non-contiguous finished genome sequence and contextual data of the filamentous soil bacterium Ktedonobacter racemifer type strain (SOSP1-21).</title>
        <authorList>
            <person name="Chang Y.J."/>
            <person name="Land M."/>
            <person name="Hauser L."/>
            <person name="Chertkov O."/>
            <person name="Del Rio T.G."/>
            <person name="Nolan M."/>
            <person name="Copeland A."/>
            <person name="Tice H."/>
            <person name="Cheng J.F."/>
            <person name="Lucas S."/>
            <person name="Han C."/>
            <person name="Goodwin L."/>
            <person name="Pitluck S."/>
            <person name="Ivanova N."/>
            <person name="Ovchinikova G."/>
            <person name="Pati A."/>
            <person name="Chen A."/>
            <person name="Palaniappan K."/>
            <person name="Mavromatis K."/>
            <person name="Liolios K."/>
            <person name="Brettin T."/>
            <person name="Fiebig A."/>
            <person name="Rohde M."/>
            <person name="Abt B."/>
            <person name="Goker M."/>
            <person name="Detter J.C."/>
            <person name="Woyke T."/>
            <person name="Bristow J."/>
            <person name="Eisen J.A."/>
            <person name="Markowitz V."/>
            <person name="Hugenholtz P."/>
            <person name="Kyrpides N.C."/>
            <person name="Klenk H.P."/>
            <person name="Lapidus A."/>
        </authorList>
    </citation>
    <scope>NUCLEOTIDE SEQUENCE [LARGE SCALE GENOMIC DNA]</scope>
    <source>
        <strain evidence="2">DSM 44963</strain>
    </source>
</reference>
<evidence type="ECO:0000313" key="2">
    <source>
        <dbReference type="Proteomes" id="UP000004508"/>
    </source>
</evidence>
<comment type="caution">
    <text evidence="1">The sequence shown here is derived from an EMBL/GenBank/DDBJ whole genome shotgun (WGS) entry which is preliminary data.</text>
</comment>
<dbReference type="Proteomes" id="UP000004508">
    <property type="component" value="Unassembled WGS sequence"/>
</dbReference>
<keyword evidence="2" id="KW-1185">Reference proteome</keyword>
<dbReference type="InParanoid" id="D6U377"/>
<accession>D6U377</accession>